<dbReference type="InterPro" id="IPR008949">
    <property type="entry name" value="Isoprenoid_synthase_dom_sf"/>
</dbReference>
<keyword evidence="6" id="KW-1185">Reference proteome</keyword>
<dbReference type="AlphaFoldDB" id="A0A0P7B0B1"/>
<dbReference type="STRING" id="78410.A0A0P7B0B1"/>
<comment type="caution">
    <text evidence="5">The sequence shown here is derived from an EMBL/GenBank/DDBJ whole genome shotgun (WGS) entry which is preliminary data.</text>
</comment>
<gene>
    <name evidence="5" type="ORF">AK830_g6520</name>
</gene>
<comment type="similarity">
    <text evidence="2 4">Belongs to the terpene synthase family.</text>
</comment>
<dbReference type="SUPFAM" id="SSF48576">
    <property type="entry name" value="Terpenoid synthases"/>
    <property type="match status" value="1"/>
</dbReference>
<dbReference type="EC" id="4.2.3.-" evidence="4"/>
<dbReference type="GO" id="GO:0010333">
    <property type="term" value="F:terpene synthase activity"/>
    <property type="evidence" value="ECO:0007669"/>
    <property type="project" value="InterPro"/>
</dbReference>
<dbReference type="PANTHER" id="PTHR35201:SF4">
    <property type="entry name" value="BETA-PINACENE SYNTHASE-RELATED"/>
    <property type="match status" value="1"/>
</dbReference>
<dbReference type="PANTHER" id="PTHR35201">
    <property type="entry name" value="TERPENE SYNTHASE"/>
    <property type="match status" value="1"/>
</dbReference>
<evidence type="ECO:0000313" key="5">
    <source>
        <dbReference type="EMBL" id="KPM40041.1"/>
    </source>
</evidence>
<keyword evidence="3 4" id="KW-0460">Magnesium</keyword>
<dbReference type="OrthoDB" id="3004402at2759"/>
<evidence type="ECO:0000256" key="3">
    <source>
        <dbReference type="ARBA" id="ARBA00022842"/>
    </source>
</evidence>
<dbReference type="Proteomes" id="UP000050424">
    <property type="component" value="Unassembled WGS sequence"/>
</dbReference>
<proteinExistence type="inferred from homology"/>
<dbReference type="Pfam" id="PF19086">
    <property type="entry name" value="Terpene_syn_C_2"/>
    <property type="match status" value="1"/>
</dbReference>
<reference evidence="5 6" key="1">
    <citation type="submission" date="2015-09" db="EMBL/GenBank/DDBJ databases">
        <title>Draft genome of a European isolate of the apple canker pathogen Neonectria ditissima.</title>
        <authorList>
            <person name="Gomez-Cortecero A."/>
            <person name="Harrison R.J."/>
            <person name="Armitage A.D."/>
        </authorList>
    </citation>
    <scope>NUCLEOTIDE SEQUENCE [LARGE SCALE GENOMIC DNA]</scope>
    <source>
        <strain evidence="5 6">R09/05</strain>
    </source>
</reference>
<keyword evidence="4" id="KW-0456">Lyase</keyword>
<sequence length="324" mass="37723">MNTLLDHPLRSISVPTTLSEPEIHARHDEIESYVNQYLSDTWEWPSVRARLGFLSWGLSDTALRMFATGDFERVKLACELLLLGFLLDDWFEHQKLEDSSRVVLRLSTLRDAPECFVPLTTIETMHHSIFTRILAQATSTDPFTRDLPCREQLIIDQYVEMLFCHCDSSRGTLDSFQKYLAYREVDFGINICSTIMYWTEDISLPRETMAKLAPLERIANYHVMTLNDIFSFDREWTAWQTCGESAVMMNGVSILAAETHIGVEAAKVWSFSLVRTWEREFQRMVRELVASGDLENEETRRAVEGIERRMTGAEEFYWKTKRYL</sequence>
<name>A0A0P7B0B1_9HYPO</name>
<protein>
    <recommendedName>
        <fullName evidence="4">Terpene synthase</fullName>
        <ecNumber evidence="4">4.2.3.-</ecNumber>
    </recommendedName>
</protein>
<accession>A0A0P7B0B1</accession>
<dbReference type="GO" id="GO:0008299">
    <property type="term" value="P:isoprenoid biosynthetic process"/>
    <property type="evidence" value="ECO:0007669"/>
    <property type="project" value="UniProtKB-ARBA"/>
</dbReference>
<dbReference type="EMBL" id="LKCW01000092">
    <property type="protein sequence ID" value="KPM40041.1"/>
    <property type="molecule type" value="Genomic_DNA"/>
</dbReference>
<evidence type="ECO:0000313" key="6">
    <source>
        <dbReference type="Proteomes" id="UP000050424"/>
    </source>
</evidence>
<evidence type="ECO:0000256" key="1">
    <source>
        <dbReference type="ARBA" id="ARBA00001946"/>
    </source>
</evidence>
<evidence type="ECO:0000256" key="2">
    <source>
        <dbReference type="ARBA" id="ARBA00006333"/>
    </source>
</evidence>
<dbReference type="GO" id="GO:0046872">
    <property type="term" value="F:metal ion binding"/>
    <property type="evidence" value="ECO:0007669"/>
    <property type="project" value="UniProtKB-KW"/>
</dbReference>
<keyword evidence="4" id="KW-0479">Metal-binding</keyword>
<dbReference type="Gene3D" id="1.10.600.10">
    <property type="entry name" value="Farnesyl Diphosphate Synthase"/>
    <property type="match status" value="1"/>
</dbReference>
<comment type="cofactor">
    <cofactor evidence="1 4">
        <name>Mg(2+)</name>
        <dbReference type="ChEBI" id="CHEBI:18420"/>
    </cofactor>
</comment>
<organism evidence="5 6">
    <name type="scientific">Neonectria ditissima</name>
    <dbReference type="NCBI Taxonomy" id="78410"/>
    <lineage>
        <taxon>Eukaryota</taxon>
        <taxon>Fungi</taxon>
        <taxon>Dikarya</taxon>
        <taxon>Ascomycota</taxon>
        <taxon>Pezizomycotina</taxon>
        <taxon>Sordariomycetes</taxon>
        <taxon>Hypocreomycetidae</taxon>
        <taxon>Hypocreales</taxon>
        <taxon>Nectriaceae</taxon>
        <taxon>Neonectria</taxon>
    </lineage>
</organism>
<dbReference type="InterPro" id="IPR034686">
    <property type="entry name" value="Terpene_cyclase-like_2"/>
</dbReference>
<evidence type="ECO:0000256" key="4">
    <source>
        <dbReference type="RuleBase" id="RU366034"/>
    </source>
</evidence>